<evidence type="ECO:0000313" key="3">
    <source>
        <dbReference type="Proteomes" id="UP001501523"/>
    </source>
</evidence>
<comment type="caution">
    <text evidence="2">The sequence shown here is derived from an EMBL/GenBank/DDBJ whole genome shotgun (WGS) entry which is preliminary data.</text>
</comment>
<keyword evidence="3" id="KW-1185">Reference proteome</keyword>
<gene>
    <name evidence="2" type="ORF">GCM10009105_11820</name>
</gene>
<feature type="transmembrane region" description="Helical" evidence="1">
    <location>
        <begin position="6"/>
        <end position="27"/>
    </location>
</feature>
<keyword evidence="1" id="KW-1133">Transmembrane helix</keyword>
<reference evidence="2 3" key="1">
    <citation type="journal article" date="2019" name="Int. J. Syst. Evol. Microbiol.">
        <title>The Global Catalogue of Microorganisms (GCM) 10K type strain sequencing project: providing services to taxonomists for standard genome sequencing and annotation.</title>
        <authorList>
            <consortium name="The Broad Institute Genomics Platform"/>
            <consortium name="The Broad Institute Genome Sequencing Center for Infectious Disease"/>
            <person name="Wu L."/>
            <person name="Ma J."/>
        </authorList>
    </citation>
    <scope>NUCLEOTIDE SEQUENCE [LARGE SCALE GENOMIC DNA]</scope>
    <source>
        <strain evidence="2 3">JCM 15421</strain>
    </source>
</reference>
<keyword evidence="1" id="KW-0472">Membrane</keyword>
<organism evidence="2 3">
    <name type="scientific">Dokdonella soli</name>
    <dbReference type="NCBI Taxonomy" id="529810"/>
    <lineage>
        <taxon>Bacteria</taxon>
        <taxon>Pseudomonadati</taxon>
        <taxon>Pseudomonadota</taxon>
        <taxon>Gammaproteobacteria</taxon>
        <taxon>Lysobacterales</taxon>
        <taxon>Rhodanobacteraceae</taxon>
        <taxon>Dokdonella</taxon>
    </lineage>
</organism>
<name>A0ABN1IEB6_9GAMM</name>
<evidence type="ECO:0000313" key="2">
    <source>
        <dbReference type="EMBL" id="GAA0710587.1"/>
    </source>
</evidence>
<keyword evidence="1" id="KW-0812">Transmembrane</keyword>
<accession>A0ABN1IEB6</accession>
<evidence type="ECO:0008006" key="4">
    <source>
        <dbReference type="Google" id="ProtNLM"/>
    </source>
</evidence>
<sequence>MLGSMSLTPFLAGLFVFAGFCVLLALAQGARARRHWRGRRRFAAGHRLVWCLVFLLLAMLGGLAGGMLLGWRRLAAEAPVAQIETRRLDPQHYAVTIATPDGVRREVELAGDDWQLDARVIKWDTRAVVLGAPPLYRLDRISGRYRDTATESTAPKSVVALSSSPMTDLWQLKQRFPGWLPWVDADYGNAAYLPLVDGGRFEVTLAAAGGLVARPSDAATADKLKATGW</sequence>
<evidence type="ECO:0000256" key="1">
    <source>
        <dbReference type="SAM" id="Phobius"/>
    </source>
</evidence>
<feature type="transmembrane region" description="Helical" evidence="1">
    <location>
        <begin position="48"/>
        <end position="71"/>
    </location>
</feature>
<proteinExistence type="predicted"/>
<protein>
    <recommendedName>
        <fullName evidence="4">Cation/multidrug efflux pump</fullName>
    </recommendedName>
</protein>
<dbReference type="EMBL" id="BAAAEU010000006">
    <property type="protein sequence ID" value="GAA0710587.1"/>
    <property type="molecule type" value="Genomic_DNA"/>
</dbReference>
<dbReference type="Proteomes" id="UP001501523">
    <property type="component" value="Unassembled WGS sequence"/>
</dbReference>